<dbReference type="SMART" id="SM00356">
    <property type="entry name" value="ZnF_C3H1"/>
    <property type="match status" value="2"/>
</dbReference>
<dbReference type="Proteomes" id="UP000265566">
    <property type="component" value="Chromosome 8"/>
</dbReference>
<feature type="zinc finger region" description="C3H1-type" evidence="4">
    <location>
        <begin position="189"/>
        <end position="216"/>
    </location>
</feature>
<dbReference type="Pfam" id="PF23754">
    <property type="entry name" value="Beta-prop_IP5PC_F"/>
    <property type="match status" value="1"/>
</dbReference>
<feature type="repeat" description="WD" evidence="3">
    <location>
        <begin position="394"/>
        <end position="423"/>
    </location>
</feature>
<proteinExistence type="predicted"/>
<evidence type="ECO:0000313" key="10">
    <source>
        <dbReference type="Proteomes" id="UP000265566"/>
    </source>
</evidence>
<dbReference type="PROSITE" id="PS50294">
    <property type="entry name" value="WD_REPEATS_REGION"/>
    <property type="match status" value="2"/>
</dbReference>
<dbReference type="InterPro" id="IPR044715">
    <property type="entry name" value="WDR86-like"/>
</dbReference>
<dbReference type="Pfam" id="PF00400">
    <property type="entry name" value="WD40"/>
    <property type="match status" value="1"/>
</dbReference>
<reference evidence="10" key="4">
    <citation type="journal article" date="2018" name="Nat. Plants">
        <title>Whole-genome landscape of Medicago truncatula symbiotic genes.</title>
        <authorList>
            <person name="Pecrix Y."/>
            <person name="Staton S.E."/>
            <person name="Sallet E."/>
            <person name="Lelandais-Briere C."/>
            <person name="Moreau S."/>
            <person name="Carrere S."/>
            <person name="Blein T."/>
            <person name="Jardinaud M.F."/>
            <person name="Latrasse D."/>
            <person name="Zouine M."/>
            <person name="Zahm M."/>
            <person name="Kreplak J."/>
            <person name="Mayjonade B."/>
            <person name="Satge C."/>
            <person name="Perez M."/>
            <person name="Cauet S."/>
            <person name="Marande W."/>
            <person name="Chantry-Darmon C."/>
            <person name="Lopez-Roques C."/>
            <person name="Bouchez O."/>
            <person name="Berard A."/>
            <person name="Debelle F."/>
            <person name="Munos S."/>
            <person name="Bendahmane A."/>
            <person name="Berges H."/>
            <person name="Niebel A."/>
            <person name="Buitink J."/>
            <person name="Frugier F."/>
            <person name="Benhamed M."/>
            <person name="Crespi M."/>
            <person name="Gouzy J."/>
            <person name="Gamas P."/>
        </authorList>
    </citation>
    <scope>NUCLEOTIDE SEQUENCE [LARGE SCALE GENOMIC DNA]</scope>
    <source>
        <strain evidence="10">cv. Jemalong A17</strain>
    </source>
</reference>
<dbReference type="PRINTS" id="PR00320">
    <property type="entry name" value="GPROTEINBRPT"/>
</dbReference>
<dbReference type="OMA" id="CAYWIAG"/>
<dbReference type="PANTHER" id="PTHR44489">
    <property type="match status" value="1"/>
</dbReference>
<evidence type="ECO:0000259" key="5">
    <source>
        <dbReference type="PROSITE" id="PS50103"/>
    </source>
</evidence>
<dbReference type="InterPro" id="IPR056454">
    <property type="entry name" value="Beta-prop_IP5PC_F"/>
</dbReference>
<evidence type="ECO:0000256" key="1">
    <source>
        <dbReference type="ARBA" id="ARBA00022574"/>
    </source>
</evidence>
<name>A0A072TN24_MEDTR</name>
<feature type="repeat" description="WD" evidence="3">
    <location>
        <begin position="353"/>
        <end position="393"/>
    </location>
</feature>
<dbReference type="GO" id="GO:0008270">
    <property type="term" value="F:zinc ion binding"/>
    <property type="evidence" value="ECO:0007669"/>
    <property type="project" value="UniProtKB-KW"/>
</dbReference>
<keyword evidence="1 3" id="KW-0853">WD repeat</keyword>
<evidence type="ECO:0000313" key="6">
    <source>
        <dbReference type="EMBL" id="KEH18812.1"/>
    </source>
</evidence>
<dbReference type="OrthoDB" id="59941at2759"/>
<reference evidence="8" key="3">
    <citation type="submission" date="2015-04" db="UniProtKB">
        <authorList>
            <consortium name="EnsemblPlants"/>
        </authorList>
    </citation>
    <scope>IDENTIFICATION</scope>
    <source>
        <strain evidence="8">cv. Jemalong A17</strain>
    </source>
</reference>
<keyword evidence="4" id="KW-0862">Zinc</keyword>
<reference evidence="7" key="5">
    <citation type="journal article" date="2018" name="Nat. Plants">
        <title>Whole-genome landscape of Medicago truncatula symbiotic genes.</title>
        <authorList>
            <person name="Pecrix Y."/>
            <person name="Gamas P."/>
            <person name="Carrere S."/>
        </authorList>
    </citation>
    <scope>NUCLEOTIDE SEQUENCE</scope>
    <source>
        <tissue evidence="7">Leaves</tissue>
    </source>
</reference>
<evidence type="ECO:0000313" key="7">
    <source>
        <dbReference type="EMBL" id="RHN39855.1"/>
    </source>
</evidence>
<reference evidence="6 9" key="1">
    <citation type="journal article" date="2011" name="Nature">
        <title>The Medicago genome provides insight into the evolution of rhizobial symbioses.</title>
        <authorList>
            <person name="Young N.D."/>
            <person name="Debelle F."/>
            <person name="Oldroyd G.E."/>
            <person name="Geurts R."/>
            <person name="Cannon S.B."/>
            <person name="Udvardi M.K."/>
            <person name="Benedito V.A."/>
            <person name="Mayer K.F."/>
            <person name="Gouzy J."/>
            <person name="Schoof H."/>
            <person name="Van de Peer Y."/>
            <person name="Proost S."/>
            <person name="Cook D.R."/>
            <person name="Meyers B.C."/>
            <person name="Spannagl M."/>
            <person name="Cheung F."/>
            <person name="De Mita S."/>
            <person name="Krishnakumar V."/>
            <person name="Gundlach H."/>
            <person name="Zhou S."/>
            <person name="Mudge J."/>
            <person name="Bharti A.K."/>
            <person name="Murray J.D."/>
            <person name="Naoumkina M.A."/>
            <person name="Rosen B."/>
            <person name="Silverstein K.A."/>
            <person name="Tang H."/>
            <person name="Rombauts S."/>
            <person name="Zhao P.X."/>
            <person name="Zhou P."/>
            <person name="Barbe V."/>
            <person name="Bardou P."/>
            <person name="Bechner M."/>
            <person name="Bellec A."/>
            <person name="Berger A."/>
            <person name="Berges H."/>
            <person name="Bidwell S."/>
            <person name="Bisseling T."/>
            <person name="Choisne N."/>
            <person name="Couloux A."/>
            <person name="Denny R."/>
            <person name="Deshpande S."/>
            <person name="Dai X."/>
            <person name="Doyle J.J."/>
            <person name="Dudez A.M."/>
            <person name="Farmer A.D."/>
            <person name="Fouteau S."/>
            <person name="Franken C."/>
            <person name="Gibelin C."/>
            <person name="Gish J."/>
            <person name="Goldstein S."/>
            <person name="Gonzalez A.J."/>
            <person name="Green P.J."/>
            <person name="Hallab A."/>
            <person name="Hartog M."/>
            <person name="Hua A."/>
            <person name="Humphray S.J."/>
            <person name="Jeong D.H."/>
            <person name="Jing Y."/>
            <person name="Jocker A."/>
            <person name="Kenton S.M."/>
            <person name="Kim D.J."/>
            <person name="Klee K."/>
            <person name="Lai H."/>
            <person name="Lang C."/>
            <person name="Lin S."/>
            <person name="Macmil S.L."/>
            <person name="Magdelenat G."/>
            <person name="Matthews L."/>
            <person name="McCorrison J."/>
            <person name="Monaghan E.L."/>
            <person name="Mun J.H."/>
            <person name="Najar F.Z."/>
            <person name="Nicholson C."/>
            <person name="Noirot C."/>
            <person name="O'Bleness M."/>
            <person name="Paule C.R."/>
            <person name="Poulain J."/>
            <person name="Prion F."/>
            <person name="Qin B."/>
            <person name="Qu C."/>
            <person name="Retzel E.F."/>
            <person name="Riddle C."/>
            <person name="Sallet E."/>
            <person name="Samain S."/>
            <person name="Samson N."/>
            <person name="Sanders I."/>
            <person name="Saurat O."/>
            <person name="Scarpelli C."/>
            <person name="Schiex T."/>
            <person name="Segurens B."/>
            <person name="Severin A.J."/>
            <person name="Sherrier D.J."/>
            <person name="Shi R."/>
            <person name="Sims S."/>
            <person name="Singer S.R."/>
            <person name="Sinharoy S."/>
            <person name="Sterck L."/>
            <person name="Viollet A."/>
            <person name="Wang B.B."/>
            <person name="Wang K."/>
            <person name="Wang M."/>
            <person name="Wang X."/>
            <person name="Warfsmann J."/>
            <person name="Weissenbach J."/>
            <person name="White D.D."/>
            <person name="White J.D."/>
            <person name="Wiley G.B."/>
            <person name="Wincker P."/>
            <person name="Xing Y."/>
            <person name="Yang L."/>
            <person name="Yao Z."/>
            <person name="Ying F."/>
            <person name="Zhai J."/>
            <person name="Zhou L."/>
            <person name="Zuber A."/>
            <person name="Denarie J."/>
            <person name="Dixon R.A."/>
            <person name="May G.D."/>
            <person name="Schwartz D.C."/>
            <person name="Rogers J."/>
            <person name="Quetier F."/>
            <person name="Town C.D."/>
            <person name="Roe B.A."/>
        </authorList>
    </citation>
    <scope>NUCLEOTIDE SEQUENCE [LARGE SCALE GENOMIC DNA]</scope>
    <source>
        <strain evidence="6">A17</strain>
        <strain evidence="8 9">cv. Jemalong A17</strain>
    </source>
</reference>
<dbReference type="STRING" id="3880.A0A072TN24"/>
<dbReference type="Proteomes" id="UP000002051">
    <property type="component" value="Chromosome 8"/>
</dbReference>
<gene>
    <name evidence="8" type="primary">25500839</name>
    <name evidence="6" type="ordered locus">MTR_8g028700</name>
    <name evidence="7" type="ORF">MtrunA17_Chr8g0348461</name>
</gene>
<dbReference type="InterPro" id="IPR015943">
    <property type="entry name" value="WD40/YVTN_repeat-like_dom_sf"/>
</dbReference>
<accession>A0A072TN24</accession>
<dbReference type="InterPro" id="IPR020472">
    <property type="entry name" value="WD40_PAC1"/>
</dbReference>
<dbReference type="EMBL" id="PSQE01000008">
    <property type="protein sequence ID" value="RHN39855.1"/>
    <property type="molecule type" value="Genomic_DNA"/>
</dbReference>
<dbReference type="PROSITE" id="PS50082">
    <property type="entry name" value="WD_REPEATS_2"/>
    <property type="match status" value="3"/>
</dbReference>
<dbReference type="PaxDb" id="3880-AES78677"/>
<protein>
    <submittedName>
        <fullName evidence="6">F-box and WD40 domain protein, putative</fullName>
    </submittedName>
    <submittedName>
        <fullName evidence="7">Putative transcription factor C3H family</fullName>
    </submittedName>
</protein>
<dbReference type="PROSITE" id="PS00678">
    <property type="entry name" value="WD_REPEATS_1"/>
    <property type="match status" value="2"/>
</dbReference>
<dbReference type="SMART" id="SM00320">
    <property type="entry name" value="WD40"/>
    <property type="match status" value="4"/>
</dbReference>
<dbReference type="InterPro" id="IPR019775">
    <property type="entry name" value="WD40_repeat_CS"/>
</dbReference>
<evidence type="ECO:0000256" key="4">
    <source>
        <dbReference type="PROSITE-ProRule" id="PRU00723"/>
    </source>
</evidence>
<dbReference type="InterPro" id="IPR001680">
    <property type="entry name" value="WD40_rpt"/>
</dbReference>
<dbReference type="eggNOG" id="KOG0274">
    <property type="taxonomic scope" value="Eukaryota"/>
</dbReference>
<evidence type="ECO:0000313" key="8">
    <source>
        <dbReference type="EnsemblPlants" id="KEH18812"/>
    </source>
</evidence>
<feature type="repeat" description="WD" evidence="3">
    <location>
        <begin position="227"/>
        <end position="268"/>
    </location>
</feature>
<feature type="domain" description="C3H1-type" evidence="5">
    <location>
        <begin position="18"/>
        <end position="39"/>
    </location>
</feature>
<organism evidence="6 9">
    <name type="scientific">Medicago truncatula</name>
    <name type="common">Barrel medic</name>
    <name type="synonym">Medicago tribuloides</name>
    <dbReference type="NCBI Taxonomy" id="3880"/>
    <lineage>
        <taxon>Eukaryota</taxon>
        <taxon>Viridiplantae</taxon>
        <taxon>Streptophyta</taxon>
        <taxon>Embryophyta</taxon>
        <taxon>Tracheophyta</taxon>
        <taxon>Spermatophyta</taxon>
        <taxon>Magnoliopsida</taxon>
        <taxon>eudicotyledons</taxon>
        <taxon>Gunneridae</taxon>
        <taxon>Pentapetalae</taxon>
        <taxon>rosids</taxon>
        <taxon>fabids</taxon>
        <taxon>Fabales</taxon>
        <taxon>Fabaceae</taxon>
        <taxon>Papilionoideae</taxon>
        <taxon>50 kb inversion clade</taxon>
        <taxon>NPAAA clade</taxon>
        <taxon>Hologalegina</taxon>
        <taxon>IRL clade</taxon>
        <taxon>Trifolieae</taxon>
        <taxon>Medicago</taxon>
    </lineage>
</organism>
<dbReference type="KEGG" id="mtr:25500839"/>
<dbReference type="Gene3D" id="2.130.10.10">
    <property type="entry name" value="YVTN repeat-like/Quinoprotein amine dehydrogenase"/>
    <property type="match status" value="2"/>
</dbReference>
<dbReference type="InterPro" id="IPR036322">
    <property type="entry name" value="WD40_repeat_dom_sf"/>
</dbReference>
<dbReference type="SUPFAM" id="SSF50978">
    <property type="entry name" value="WD40 repeat-like"/>
    <property type="match status" value="1"/>
</dbReference>
<sequence length="522" mass="57046">MDVKVARSSRTEQVIGKTCFYWLAGKCNRNPCRFLHSVAPSTASCNAANAGYHNAARKRHYPSQGETTSYPSSCRADTGYYNAAKKHHSSYVYEKPLPKHNTKAASYVYEKPLPKPNANTVLNRKIGDNKDTTQVVEASLSKHNTKTILNRKTGDDKASTEVAEASLPKHNTEPVLNRDGTEVDEVSQKPSLSICKYWVNDSCVHGDQCQNLHSWFYGDGFSSIAKLEGHKKLITGMTIPDGSDKLYSGSTDGTLRTWDCRTGQCVDVTNLGAEVTCLISEGPWIFVGMKDIVKAWHISIAAPFTLDGPKGQVHAMIVAKDTHTLLAGAEDGVISAWRGSSEANSPFKLVASLCGHTKSVVCLAVGGSKMLYSGSKDQTIKIWDLDTFECTMTLNAHTDAVTSLICWDKFLLSGSSDCTIKVWFQNEAGTLEVAYSHNVENGVVTLSGMTDPENKPIIFCSAGDNSVHLYELPSFAERGRLFAKEEVGLVDIAPGGLFFTGERTGLLTVWKWLEEYKVVASS</sequence>
<dbReference type="PANTHER" id="PTHR44489:SF14">
    <property type="entry name" value="ZINC FINGER CCCH DOMAIN-CONTAINING PROTEIN 59-RELATED"/>
    <property type="match status" value="1"/>
</dbReference>
<dbReference type="Gramene" id="rna45933">
    <property type="protein sequence ID" value="RHN39855.1"/>
    <property type="gene ID" value="gene45933"/>
</dbReference>
<keyword evidence="4" id="KW-0863">Zinc-finger</keyword>
<dbReference type="AlphaFoldDB" id="A0A072TN24"/>
<feature type="domain" description="C3H1-type" evidence="5">
    <location>
        <begin position="189"/>
        <end position="216"/>
    </location>
</feature>
<evidence type="ECO:0000256" key="3">
    <source>
        <dbReference type="PROSITE-ProRule" id="PRU00221"/>
    </source>
</evidence>
<reference evidence="6 9" key="2">
    <citation type="journal article" date="2014" name="BMC Genomics">
        <title>An improved genome release (version Mt4.0) for the model legume Medicago truncatula.</title>
        <authorList>
            <person name="Tang H."/>
            <person name="Krishnakumar V."/>
            <person name="Bidwell S."/>
            <person name="Rosen B."/>
            <person name="Chan A."/>
            <person name="Zhou S."/>
            <person name="Gentzbittel L."/>
            <person name="Childs K.L."/>
            <person name="Yandell M."/>
            <person name="Gundlach H."/>
            <person name="Mayer K.F."/>
            <person name="Schwartz D.C."/>
            <person name="Town C.D."/>
        </authorList>
    </citation>
    <scope>GENOME REANNOTATION</scope>
    <source>
        <strain evidence="6">A17</strain>
        <strain evidence="8 9">cv. Jemalong A17</strain>
    </source>
</reference>
<keyword evidence="9" id="KW-1185">Reference proteome</keyword>
<dbReference type="EMBL" id="CM001224">
    <property type="protein sequence ID" value="KEH18812.1"/>
    <property type="molecule type" value="Genomic_DNA"/>
</dbReference>
<dbReference type="EnsemblPlants" id="KEH18812">
    <property type="protein sequence ID" value="KEH18812"/>
    <property type="gene ID" value="MTR_8g028700"/>
</dbReference>
<feature type="zinc finger region" description="C3H1-type" evidence="4">
    <location>
        <begin position="18"/>
        <end position="39"/>
    </location>
</feature>
<dbReference type="InterPro" id="IPR000571">
    <property type="entry name" value="Znf_CCCH"/>
</dbReference>
<evidence type="ECO:0000256" key="2">
    <source>
        <dbReference type="ARBA" id="ARBA00022737"/>
    </source>
</evidence>
<keyword evidence="4" id="KW-0479">Metal-binding</keyword>
<evidence type="ECO:0000313" key="9">
    <source>
        <dbReference type="Proteomes" id="UP000002051"/>
    </source>
</evidence>
<dbReference type="HOGENOM" id="CLU_037680_0_0_1"/>
<dbReference type="PROSITE" id="PS50103">
    <property type="entry name" value="ZF_C3H1"/>
    <property type="match status" value="2"/>
</dbReference>
<keyword evidence="2" id="KW-0677">Repeat</keyword>